<reference evidence="2" key="2">
    <citation type="journal article" date="2015" name="Data Brief">
        <title>Shoot transcriptome of the giant reed, Arundo donax.</title>
        <authorList>
            <person name="Barrero R.A."/>
            <person name="Guerrero F.D."/>
            <person name="Moolhuijzen P."/>
            <person name="Goolsby J.A."/>
            <person name="Tidwell J."/>
            <person name="Bellgard S.E."/>
            <person name="Bellgard M.I."/>
        </authorList>
    </citation>
    <scope>NUCLEOTIDE SEQUENCE</scope>
    <source>
        <tissue evidence="2">Shoot tissue taken approximately 20 cm above the soil surface</tissue>
    </source>
</reference>
<feature type="transmembrane region" description="Helical" evidence="1">
    <location>
        <begin position="7"/>
        <end position="26"/>
    </location>
</feature>
<protein>
    <submittedName>
        <fullName evidence="2">Uncharacterized protein</fullName>
    </submittedName>
</protein>
<feature type="transmembrane region" description="Helical" evidence="1">
    <location>
        <begin position="74"/>
        <end position="91"/>
    </location>
</feature>
<dbReference type="EMBL" id="GBRH01260990">
    <property type="protein sequence ID" value="JAD36905.1"/>
    <property type="molecule type" value="Transcribed_RNA"/>
</dbReference>
<keyword evidence="1" id="KW-1133">Transmembrane helix</keyword>
<keyword evidence="1" id="KW-0812">Transmembrane</keyword>
<proteinExistence type="predicted"/>
<evidence type="ECO:0000313" key="2">
    <source>
        <dbReference type="EMBL" id="JAD36905.1"/>
    </source>
</evidence>
<reference evidence="2" key="1">
    <citation type="submission" date="2014-09" db="EMBL/GenBank/DDBJ databases">
        <authorList>
            <person name="Magalhaes I.L.F."/>
            <person name="Oliveira U."/>
            <person name="Santos F.R."/>
            <person name="Vidigal T.H.D.A."/>
            <person name="Brescovit A.D."/>
            <person name="Santos A.J."/>
        </authorList>
    </citation>
    <scope>NUCLEOTIDE SEQUENCE</scope>
    <source>
        <tissue evidence="2">Shoot tissue taken approximately 20 cm above the soil surface</tissue>
    </source>
</reference>
<name>A0A0A8ZJI4_ARUDO</name>
<dbReference type="AlphaFoldDB" id="A0A0A8ZJI4"/>
<organism evidence="2">
    <name type="scientific">Arundo donax</name>
    <name type="common">Giant reed</name>
    <name type="synonym">Donax arundinaceus</name>
    <dbReference type="NCBI Taxonomy" id="35708"/>
    <lineage>
        <taxon>Eukaryota</taxon>
        <taxon>Viridiplantae</taxon>
        <taxon>Streptophyta</taxon>
        <taxon>Embryophyta</taxon>
        <taxon>Tracheophyta</taxon>
        <taxon>Spermatophyta</taxon>
        <taxon>Magnoliopsida</taxon>
        <taxon>Liliopsida</taxon>
        <taxon>Poales</taxon>
        <taxon>Poaceae</taxon>
        <taxon>PACMAD clade</taxon>
        <taxon>Arundinoideae</taxon>
        <taxon>Arundineae</taxon>
        <taxon>Arundo</taxon>
    </lineage>
</organism>
<sequence>MLVNCRNIGNYFVSYVLLSGSILLYVRKVSLRTTVDSYIIQDRDTFSSKNLMPLGLQNNASTSTAVSLVQHRCPLSNILIAFITVFNISLFQ</sequence>
<accession>A0A0A8ZJI4</accession>
<evidence type="ECO:0000256" key="1">
    <source>
        <dbReference type="SAM" id="Phobius"/>
    </source>
</evidence>
<keyword evidence="1" id="KW-0472">Membrane</keyword>